<protein>
    <submittedName>
        <fullName evidence="2">Uncharacterized protein</fullName>
    </submittedName>
</protein>
<evidence type="ECO:0000313" key="2">
    <source>
        <dbReference type="EMBL" id="KAK1792940.1"/>
    </source>
</evidence>
<dbReference type="Proteomes" id="UP001239994">
    <property type="component" value="Unassembled WGS sequence"/>
</dbReference>
<reference evidence="2" key="1">
    <citation type="submission" date="2023-03" db="EMBL/GenBank/DDBJ databases">
        <title>Electrophorus voltai genome.</title>
        <authorList>
            <person name="Bian C."/>
        </authorList>
    </citation>
    <scope>NUCLEOTIDE SEQUENCE</scope>
    <source>
        <strain evidence="2">CB-2022</strain>
        <tissue evidence="2">Muscle</tissue>
    </source>
</reference>
<accession>A0AAD8Z5E9</accession>
<name>A0AAD8Z5E9_9TELE</name>
<sequence length="194" mass="21369">MMSARLMNPQMERKRFPDLKRDKSLLLGWVGSFTIALGIWPPQPLVPGSRRAIINQASNMQACEGQPGSCDTDGEGSRIHVGDIGEYMKMAANSLPDSIDCLGQLNQTSLSGSFNVKLCKIRGSEMTDVLQKSIGLRGKLLTTSEKMVNTSLSDEEKRIEDKESKEETILAMLGIIGTILNLVVIIFVYIYTTL</sequence>
<dbReference type="Pfam" id="PF21954">
    <property type="entry name" value="TUNAR"/>
    <property type="match status" value="1"/>
</dbReference>
<keyword evidence="3" id="KW-1185">Reference proteome</keyword>
<organism evidence="2 3">
    <name type="scientific">Electrophorus voltai</name>
    <dbReference type="NCBI Taxonomy" id="2609070"/>
    <lineage>
        <taxon>Eukaryota</taxon>
        <taxon>Metazoa</taxon>
        <taxon>Chordata</taxon>
        <taxon>Craniata</taxon>
        <taxon>Vertebrata</taxon>
        <taxon>Euteleostomi</taxon>
        <taxon>Actinopterygii</taxon>
        <taxon>Neopterygii</taxon>
        <taxon>Teleostei</taxon>
        <taxon>Ostariophysi</taxon>
        <taxon>Gymnotiformes</taxon>
        <taxon>Gymnotoidei</taxon>
        <taxon>Gymnotidae</taxon>
        <taxon>Electrophorus</taxon>
    </lineage>
</organism>
<proteinExistence type="predicted"/>
<dbReference type="InterPro" id="IPR054138">
    <property type="entry name" value="TUNAR"/>
</dbReference>
<dbReference type="AlphaFoldDB" id="A0AAD8Z5E9"/>
<feature type="transmembrane region" description="Helical" evidence="1">
    <location>
        <begin position="169"/>
        <end position="191"/>
    </location>
</feature>
<comment type="caution">
    <text evidence="2">The sequence shown here is derived from an EMBL/GenBank/DDBJ whole genome shotgun (WGS) entry which is preliminary data.</text>
</comment>
<keyword evidence="1" id="KW-0472">Membrane</keyword>
<evidence type="ECO:0000313" key="3">
    <source>
        <dbReference type="Proteomes" id="UP001239994"/>
    </source>
</evidence>
<gene>
    <name evidence="2" type="ORF">P4O66_001665</name>
</gene>
<keyword evidence="1" id="KW-1133">Transmembrane helix</keyword>
<dbReference type="EMBL" id="JAROKS010000018">
    <property type="protein sequence ID" value="KAK1792940.1"/>
    <property type="molecule type" value="Genomic_DNA"/>
</dbReference>
<evidence type="ECO:0000256" key="1">
    <source>
        <dbReference type="SAM" id="Phobius"/>
    </source>
</evidence>
<keyword evidence="1" id="KW-0812">Transmembrane</keyword>